<dbReference type="Pfam" id="PF05866">
    <property type="entry name" value="RusA"/>
    <property type="match status" value="1"/>
</dbReference>
<keyword evidence="2" id="KW-0378">Hydrolase</keyword>
<evidence type="ECO:0000313" key="3">
    <source>
        <dbReference type="Proteomes" id="UP000215450"/>
    </source>
</evidence>
<dbReference type="EMBL" id="FXUV01000060">
    <property type="protein sequence ID" value="SMQ13343.1"/>
    <property type="molecule type" value="Genomic_DNA"/>
</dbReference>
<reference evidence="2 3" key="2">
    <citation type="submission" date="2017-06" db="EMBL/GenBank/DDBJ databases">
        <authorList>
            <person name="Kim H.J."/>
            <person name="Triplett B.A."/>
        </authorList>
    </citation>
    <scope>NUCLEOTIDE SEQUENCE [LARGE SCALE GENOMIC DNA]</scope>
    <source>
        <strain evidence="2">Kingella_eburonensis</strain>
    </source>
</reference>
<dbReference type="Gene3D" id="3.30.1330.70">
    <property type="entry name" value="Holliday junction resolvase RusA"/>
    <property type="match status" value="1"/>
</dbReference>
<evidence type="ECO:0000313" key="2">
    <source>
        <dbReference type="EMBL" id="SNB82152.1"/>
    </source>
</evidence>
<dbReference type="RefSeq" id="WP_095063309.1">
    <property type="nucleotide sequence ID" value="NZ_FXUV02000064.1"/>
</dbReference>
<sequence>MILLPYPISTNRYWRTFRGMTVVSKEAKAYKEQVAQIAQLSGCIKHNGDVSIAITLYPNAP</sequence>
<dbReference type="OrthoDB" id="73971at2"/>
<dbReference type="SUPFAM" id="SSF103084">
    <property type="entry name" value="Holliday junction resolvase RusA"/>
    <property type="match status" value="1"/>
</dbReference>
<dbReference type="InterPro" id="IPR008822">
    <property type="entry name" value="Endonuclease_RusA-like"/>
</dbReference>
<reference evidence="1" key="1">
    <citation type="submission" date="2017-05" db="EMBL/GenBank/DDBJ databases">
        <authorList>
            <person name="Song R."/>
            <person name="Chenine A.L."/>
            <person name="Ruprecht R.M."/>
        </authorList>
    </citation>
    <scope>NUCLEOTIDE SEQUENCE</scope>
    <source>
        <strain evidence="1">Kingella_eburonensis</strain>
    </source>
</reference>
<dbReference type="EMBL" id="FXUV02000064">
    <property type="protein sequence ID" value="SNB82152.1"/>
    <property type="molecule type" value="Genomic_DNA"/>
</dbReference>
<name>A0A238TDE1_9NEIS</name>
<dbReference type="GO" id="GO:0006310">
    <property type="term" value="P:DNA recombination"/>
    <property type="evidence" value="ECO:0007669"/>
    <property type="project" value="InterPro"/>
</dbReference>
<evidence type="ECO:0000313" key="1">
    <source>
        <dbReference type="EMBL" id="SMQ13343.1"/>
    </source>
</evidence>
<dbReference type="InterPro" id="IPR036614">
    <property type="entry name" value="RusA-like_sf"/>
</dbReference>
<accession>A0A238TDE1</accession>
<organism evidence="2 3">
    <name type="scientific">Kingella negevensis</name>
    <dbReference type="NCBI Taxonomy" id="1522312"/>
    <lineage>
        <taxon>Bacteria</taxon>
        <taxon>Pseudomonadati</taxon>
        <taxon>Pseudomonadota</taxon>
        <taxon>Betaproteobacteria</taxon>
        <taxon>Neisseriales</taxon>
        <taxon>Neisseriaceae</taxon>
        <taxon>Kingella</taxon>
    </lineage>
</organism>
<dbReference type="GO" id="GO:0000287">
    <property type="term" value="F:magnesium ion binding"/>
    <property type="evidence" value="ECO:0007669"/>
    <property type="project" value="InterPro"/>
</dbReference>
<proteinExistence type="predicted"/>
<dbReference type="GO" id="GO:0006281">
    <property type="term" value="P:DNA repair"/>
    <property type="evidence" value="ECO:0007669"/>
    <property type="project" value="InterPro"/>
</dbReference>
<keyword evidence="3" id="KW-1185">Reference proteome</keyword>
<dbReference type="EC" id="3.1.22.4" evidence="2"/>
<dbReference type="Proteomes" id="UP000215450">
    <property type="component" value="Unassembled WGS sequence"/>
</dbReference>
<dbReference type="STRING" id="1522312.GCA_900177895_01409"/>
<protein>
    <submittedName>
        <fullName evidence="2">Crossover junction endodeoxyribonuclease RusA</fullName>
        <ecNumber evidence="2">3.1.22.4</ecNumber>
    </submittedName>
</protein>
<gene>
    <name evidence="2" type="primary">rusA</name>
    <name evidence="1" type="ORF">KEBURONENSIS_02009</name>
    <name evidence="2" type="ORF">KEBURONENSIS_02017</name>
</gene>
<dbReference type="GO" id="GO:0016787">
    <property type="term" value="F:hydrolase activity"/>
    <property type="evidence" value="ECO:0007669"/>
    <property type="project" value="UniProtKB-KW"/>
</dbReference>
<dbReference type="AlphaFoldDB" id="A0A238TDE1"/>